<feature type="compositionally biased region" description="Basic residues" evidence="1">
    <location>
        <begin position="20"/>
        <end position="32"/>
    </location>
</feature>
<keyword evidence="4" id="KW-1185">Reference proteome</keyword>
<protein>
    <submittedName>
        <fullName evidence="3">Prolyl oligopeptidase family serine peptidase</fullName>
    </submittedName>
</protein>
<name>A0ABU8TZV8_9ACTN</name>
<accession>A0ABU8TZV8</accession>
<feature type="domain" description="Peptidase S9 prolyl oligopeptidase catalytic" evidence="2">
    <location>
        <begin position="71"/>
        <end position="165"/>
    </location>
</feature>
<dbReference type="Proteomes" id="UP001382904">
    <property type="component" value="Unassembled WGS sequence"/>
</dbReference>
<organism evidence="3 4">
    <name type="scientific">Streptomyces caledonius</name>
    <dbReference type="NCBI Taxonomy" id="3134107"/>
    <lineage>
        <taxon>Bacteria</taxon>
        <taxon>Bacillati</taxon>
        <taxon>Actinomycetota</taxon>
        <taxon>Actinomycetes</taxon>
        <taxon>Kitasatosporales</taxon>
        <taxon>Streptomycetaceae</taxon>
        <taxon>Streptomyces</taxon>
    </lineage>
</organism>
<evidence type="ECO:0000313" key="3">
    <source>
        <dbReference type="EMBL" id="MEJ8640644.1"/>
    </source>
</evidence>
<dbReference type="Pfam" id="PF00326">
    <property type="entry name" value="Peptidase_S9"/>
    <property type="match status" value="1"/>
</dbReference>
<dbReference type="EMBL" id="JBBKAM010000002">
    <property type="protein sequence ID" value="MEJ8640644.1"/>
    <property type="molecule type" value="Genomic_DNA"/>
</dbReference>
<reference evidence="3 4" key="1">
    <citation type="submission" date="2024-03" db="EMBL/GenBank/DDBJ databases">
        <title>Novel Streptomyces species of biotechnological and ecological value are a feature of Machair soil.</title>
        <authorList>
            <person name="Prole J.R."/>
            <person name="Goodfellow M."/>
            <person name="Allenby N."/>
            <person name="Ward A.C."/>
        </authorList>
    </citation>
    <scope>NUCLEOTIDE SEQUENCE [LARGE SCALE GENOMIC DNA]</scope>
    <source>
        <strain evidence="3 4">MS1.HAVA.3</strain>
    </source>
</reference>
<feature type="compositionally biased region" description="Basic and acidic residues" evidence="1">
    <location>
        <begin position="45"/>
        <end position="61"/>
    </location>
</feature>
<evidence type="ECO:0000313" key="4">
    <source>
        <dbReference type="Proteomes" id="UP001382904"/>
    </source>
</evidence>
<dbReference type="Gene3D" id="3.40.50.1820">
    <property type="entry name" value="alpha/beta hydrolase"/>
    <property type="match status" value="1"/>
</dbReference>
<evidence type="ECO:0000256" key="1">
    <source>
        <dbReference type="SAM" id="MobiDB-lite"/>
    </source>
</evidence>
<evidence type="ECO:0000259" key="2">
    <source>
        <dbReference type="Pfam" id="PF00326"/>
    </source>
</evidence>
<feature type="region of interest" description="Disordered" evidence="1">
    <location>
        <begin position="1"/>
        <end position="66"/>
    </location>
</feature>
<comment type="caution">
    <text evidence="3">The sequence shown here is derived from an EMBL/GenBank/DDBJ whole genome shotgun (WGS) entry which is preliminary data.</text>
</comment>
<dbReference type="InterPro" id="IPR029058">
    <property type="entry name" value="AB_hydrolase_fold"/>
</dbReference>
<sequence length="188" mass="20983">MEQGPPRPHDRPGLGPGPRRPVRHRHLPHLAGRHVGGWHPRHEHRVSPPERHPAGRGRDHPQAPSSVVGFYPGTDVNHMWKDDIAGTREAAELFTGGTPAQYPERYREVSPTTDVQRGLQRTLLVVGDRDRSARPETIKHFGASLRAEGVDTTVKELPFAEHAFDDAYGSLTSQTSRQILLDFLSKDT</sequence>
<dbReference type="SUPFAM" id="SSF53474">
    <property type="entry name" value="alpha/beta-Hydrolases"/>
    <property type="match status" value="1"/>
</dbReference>
<dbReference type="InterPro" id="IPR001375">
    <property type="entry name" value="Peptidase_S9_cat"/>
</dbReference>
<gene>
    <name evidence="3" type="ORF">WKI68_02680</name>
</gene>
<proteinExistence type="predicted"/>